<feature type="transmembrane region" description="Helical" evidence="4">
    <location>
        <begin position="113"/>
        <end position="132"/>
    </location>
</feature>
<keyword evidence="4" id="KW-0472">Membrane</keyword>
<evidence type="ECO:0000256" key="1">
    <source>
        <dbReference type="ARBA" id="ARBA00022723"/>
    </source>
</evidence>
<feature type="transmembrane region" description="Helical" evidence="4">
    <location>
        <begin position="7"/>
        <end position="25"/>
    </location>
</feature>
<evidence type="ECO:0000256" key="2">
    <source>
        <dbReference type="ARBA" id="ARBA00023004"/>
    </source>
</evidence>
<feature type="transmembrane region" description="Helical" evidence="4">
    <location>
        <begin position="83"/>
        <end position="101"/>
    </location>
</feature>
<keyword evidence="4" id="KW-0812">Transmembrane</keyword>
<keyword evidence="7" id="KW-1185">Reference proteome</keyword>
<keyword evidence="1 3" id="KW-0479">Metal-binding</keyword>
<feature type="domain" description="Cytochrome c" evidence="5">
    <location>
        <begin position="185"/>
        <end position="281"/>
    </location>
</feature>
<organism evidence="6 7">
    <name type="scientific">Mucilaginibacter hurinus</name>
    <dbReference type="NCBI Taxonomy" id="2201324"/>
    <lineage>
        <taxon>Bacteria</taxon>
        <taxon>Pseudomonadati</taxon>
        <taxon>Bacteroidota</taxon>
        <taxon>Sphingobacteriia</taxon>
        <taxon>Sphingobacteriales</taxon>
        <taxon>Sphingobacteriaceae</taxon>
        <taxon>Mucilaginibacter</taxon>
    </lineage>
</organism>
<dbReference type="AlphaFoldDB" id="A0A367GJL0"/>
<keyword evidence="3" id="KW-0349">Heme</keyword>
<evidence type="ECO:0000256" key="4">
    <source>
        <dbReference type="SAM" id="Phobius"/>
    </source>
</evidence>
<reference evidence="6 7" key="1">
    <citation type="submission" date="2018-05" db="EMBL/GenBank/DDBJ databases">
        <title>Mucilaginibacter hurinus sp. nov., isolated from briquette warehouse soil.</title>
        <authorList>
            <person name="Choi L."/>
        </authorList>
    </citation>
    <scope>NUCLEOTIDE SEQUENCE [LARGE SCALE GENOMIC DNA]</scope>
    <source>
        <strain evidence="6 7">ZR32</strain>
    </source>
</reference>
<protein>
    <submittedName>
        <fullName evidence="6">Cytochrome C</fullName>
    </submittedName>
</protein>
<dbReference type="Pfam" id="PF09990">
    <property type="entry name" value="DUF2231"/>
    <property type="match status" value="1"/>
</dbReference>
<name>A0A367GJL0_9SPHI</name>
<dbReference type="InterPro" id="IPR019251">
    <property type="entry name" value="DUF2231_TM"/>
</dbReference>
<feature type="transmembrane region" description="Helical" evidence="4">
    <location>
        <begin position="144"/>
        <end position="161"/>
    </location>
</feature>
<proteinExistence type="predicted"/>
<dbReference type="GO" id="GO:0046872">
    <property type="term" value="F:metal ion binding"/>
    <property type="evidence" value="ECO:0007669"/>
    <property type="project" value="UniProtKB-KW"/>
</dbReference>
<dbReference type="EMBL" id="QGDC01000011">
    <property type="protein sequence ID" value="RCH53659.1"/>
    <property type="molecule type" value="Genomic_DNA"/>
</dbReference>
<dbReference type="RefSeq" id="WP_114006432.1">
    <property type="nucleotide sequence ID" value="NZ_QGDC01000011.1"/>
</dbReference>
<evidence type="ECO:0000256" key="3">
    <source>
        <dbReference type="PROSITE-ProRule" id="PRU00433"/>
    </source>
</evidence>
<dbReference type="InterPro" id="IPR009056">
    <property type="entry name" value="Cyt_c-like_dom"/>
</dbReference>
<evidence type="ECO:0000313" key="6">
    <source>
        <dbReference type="EMBL" id="RCH53659.1"/>
    </source>
</evidence>
<keyword evidence="2 3" id="KW-0408">Iron</keyword>
<evidence type="ECO:0000313" key="7">
    <source>
        <dbReference type="Proteomes" id="UP000253209"/>
    </source>
</evidence>
<dbReference type="GO" id="GO:0020037">
    <property type="term" value="F:heme binding"/>
    <property type="evidence" value="ECO:0007669"/>
    <property type="project" value="InterPro"/>
</dbReference>
<dbReference type="Pfam" id="PF13287">
    <property type="entry name" value="Fn3_assoc"/>
    <property type="match status" value="1"/>
</dbReference>
<dbReference type="SUPFAM" id="SSF52047">
    <property type="entry name" value="RNI-like"/>
    <property type="match status" value="1"/>
</dbReference>
<dbReference type="PANTHER" id="PTHR35889:SF3">
    <property type="entry name" value="F-BOX DOMAIN-CONTAINING PROTEIN"/>
    <property type="match status" value="1"/>
</dbReference>
<dbReference type="Gene3D" id="3.80.10.10">
    <property type="entry name" value="Ribonuclease Inhibitor"/>
    <property type="match status" value="1"/>
</dbReference>
<feature type="transmembrane region" description="Helical" evidence="4">
    <location>
        <begin position="45"/>
        <end position="63"/>
    </location>
</feature>
<dbReference type="InterPro" id="IPR011429">
    <property type="entry name" value="Cyt_c_Planctomycete-type"/>
</dbReference>
<dbReference type="PANTHER" id="PTHR35889">
    <property type="entry name" value="CYCLOINULO-OLIGOSACCHARIDE FRUCTANOTRANSFERASE-RELATED"/>
    <property type="match status" value="1"/>
</dbReference>
<dbReference type="Proteomes" id="UP000253209">
    <property type="component" value="Unassembled WGS sequence"/>
</dbReference>
<dbReference type="Pfam" id="PF07635">
    <property type="entry name" value="PSCyt1"/>
    <property type="match status" value="1"/>
</dbReference>
<sequence length="705" mass="78281">MRNNLKGLAGNLLFALNTLILFLLVFESKILVPQWLQPIGRMHPLMLHFPIVILILSMALEFFRYKEEYGDQGFYKSFTSNLLLIGAISSAVTVIMGLFLAKEEGYSGSILQWHKWTGVSIVFIASLIYWYRDANWYKPRVAKGAALLTIFMLIAAGHYGAALTHGEDFVLGPVMSTEAEQIPIEEAAVYEHVVKPIFEAKCTSCHNTEKIKGELLLTDPEAIMKGGKTGKLIIPGKPELSLLLQRIHLPEEDKKHMPPKGKVQLTEQETLLLHLWVKANADFKKKVVELPENDSLRIIAASFLKPAVNEDRYDFAAADDNTVKKLSNDYRVILPLAKESPALKVNLYNPAVYTPKAIEELAAIKEQVISLSLNKMPVTDAELKTIAQFTNLRHLNLNFTDVTGKGLQYLAPLKYLKSLSLAGTKVSYNNLSQLSAIKSLKQVAIWNTSITSAETKQLDKAHKGITFIAGYKDDGKPIKLNPPQLKSNGFIIQNSLPADSLGIKHPIKGVEIRYTTDGSEPDSVSALLEKGVHFTKNTTLKMKAFKRGWLSSQVVTADLFKGIYKPDSLAVLTTIAMSYNNGKKRLIDGQLGGMDVNSDSWLGLQGNTELAFFFDKPVTLSSILFHSITVGLFGKRPPEIVEVWGGANKSQMQLLSTVKPQLAPGENRPSFITVVECKLKPKKIAYLHIKTKSAAIFLVDEIFFN</sequence>
<dbReference type="PROSITE" id="PS51007">
    <property type="entry name" value="CYTC"/>
    <property type="match status" value="1"/>
</dbReference>
<gene>
    <name evidence="6" type="ORF">DJ568_16620</name>
</gene>
<dbReference type="OrthoDB" id="713772at2"/>
<dbReference type="InterPro" id="IPR026876">
    <property type="entry name" value="Fn3_assoc_repeat"/>
</dbReference>
<dbReference type="InterPro" id="IPR032675">
    <property type="entry name" value="LRR_dom_sf"/>
</dbReference>
<evidence type="ECO:0000259" key="5">
    <source>
        <dbReference type="PROSITE" id="PS51007"/>
    </source>
</evidence>
<dbReference type="GO" id="GO:0009055">
    <property type="term" value="F:electron transfer activity"/>
    <property type="evidence" value="ECO:0007669"/>
    <property type="project" value="InterPro"/>
</dbReference>
<comment type="caution">
    <text evidence="6">The sequence shown here is derived from an EMBL/GenBank/DDBJ whole genome shotgun (WGS) entry which is preliminary data.</text>
</comment>
<accession>A0A367GJL0</accession>
<keyword evidence="4" id="KW-1133">Transmembrane helix</keyword>